<keyword evidence="3" id="KW-1185">Reference proteome</keyword>
<protein>
    <submittedName>
        <fullName evidence="2">Uncharacterized protein</fullName>
    </submittedName>
</protein>
<name>V2XGX7_MONRO</name>
<evidence type="ECO:0000256" key="1">
    <source>
        <dbReference type="SAM" id="Phobius"/>
    </source>
</evidence>
<proteinExistence type="predicted"/>
<dbReference type="OrthoDB" id="10446110at2759"/>
<keyword evidence="1" id="KW-1133">Transmembrane helix</keyword>
<evidence type="ECO:0000313" key="2">
    <source>
        <dbReference type="EMBL" id="ESK92086.1"/>
    </source>
</evidence>
<accession>V2XGX7</accession>
<evidence type="ECO:0000313" key="3">
    <source>
        <dbReference type="Proteomes" id="UP000017559"/>
    </source>
</evidence>
<keyword evidence="1" id="KW-0812">Transmembrane</keyword>
<dbReference type="HOGENOM" id="CLU_537573_0_0_1"/>
<feature type="transmembrane region" description="Helical" evidence="1">
    <location>
        <begin position="251"/>
        <end position="276"/>
    </location>
</feature>
<dbReference type="EMBL" id="AWSO01000303">
    <property type="protein sequence ID" value="ESK92086.1"/>
    <property type="molecule type" value="Genomic_DNA"/>
</dbReference>
<comment type="caution">
    <text evidence="2">The sequence shown here is derived from an EMBL/GenBank/DDBJ whole genome shotgun (WGS) entry which is preliminary data.</text>
</comment>
<feature type="transmembrane region" description="Helical" evidence="1">
    <location>
        <begin position="283"/>
        <end position="306"/>
    </location>
</feature>
<dbReference type="Proteomes" id="UP000017559">
    <property type="component" value="Unassembled WGS sequence"/>
</dbReference>
<reference evidence="2 3" key="1">
    <citation type="journal article" date="2014" name="BMC Genomics">
        <title>Genome and secretome analysis of the hemibiotrophic fungal pathogen, Moniliophthora roreri, which causes frosty pod rot disease of cacao: mechanisms of the biotrophic and necrotrophic phases.</title>
        <authorList>
            <person name="Meinhardt L.W."/>
            <person name="Costa G.G.L."/>
            <person name="Thomazella D.P.T."/>
            <person name="Teixeira P.J.P.L."/>
            <person name="Carazzolle M.F."/>
            <person name="Schuster S.C."/>
            <person name="Carlson J.E."/>
            <person name="Guiltinan M.J."/>
            <person name="Mieczkowski P."/>
            <person name="Farmer A."/>
            <person name="Ramaraj T."/>
            <person name="Crozier J."/>
            <person name="Davis R.E."/>
            <person name="Shao J."/>
            <person name="Melnick R.L."/>
            <person name="Pereira G.A.G."/>
            <person name="Bailey B.A."/>
        </authorList>
    </citation>
    <scope>NUCLEOTIDE SEQUENCE [LARGE SCALE GENOMIC DNA]</scope>
    <source>
        <strain evidence="2 3">MCA 2997</strain>
    </source>
</reference>
<dbReference type="AlphaFoldDB" id="V2XGX7"/>
<organism evidence="2 3">
    <name type="scientific">Moniliophthora roreri (strain MCA 2997)</name>
    <name type="common">Cocoa frosty pod rot fungus</name>
    <name type="synonym">Crinipellis roreri</name>
    <dbReference type="NCBI Taxonomy" id="1381753"/>
    <lineage>
        <taxon>Eukaryota</taxon>
        <taxon>Fungi</taxon>
        <taxon>Dikarya</taxon>
        <taxon>Basidiomycota</taxon>
        <taxon>Agaricomycotina</taxon>
        <taxon>Agaricomycetes</taxon>
        <taxon>Agaricomycetidae</taxon>
        <taxon>Agaricales</taxon>
        <taxon>Marasmiineae</taxon>
        <taxon>Marasmiaceae</taxon>
        <taxon>Moniliophthora</taxon>
    </lineage>
</organism>
<dbReference type="KEGG" id="mrr:Moror_10258"/>
<sequence length="507" mass="55920">MLIRRALFRLFKLVVYLARIWLVLAILYLALPSPLPTEGAVEADLQNGNSILRVFDIDRFFPASDTTRSVIYTRFGGSQYFTMEFQLLRQNEGDILAFGAASDPLESANVFIGIKVVRPRAPYYNFSLEGFSDPYEDIAISDPIILPDIPVGNPGGLKAPVSWIGIADSVLLSWDESYKDIPLRVRRVPSKGLIEIWPESEFWSVAQYGEVPADLAPLVSIRLKNSSTPPSFTFAPYPASSSPSLLFPIRISILSVILIPIAEFGLILFALVIGLFEHASSIMLFILNLAAVGVVGLGVYGVYWWIKNERPSMAVSVADVRQAVDTALDNARTRAGVQNRSPQARDDSEVDLEAQIGCPFISFRARASASTTEEFHNFTRSDQDRASCDAAAARALDTLPFRRIKISHSPIAIVGVLVEATELLDRNLVYRSPFQGDVRLAHGTHSIHRREVAHVRRQVGSPAGFEDEHYPTFYGSDMSNSPFIWTGGLNFTHSVASGDPSDTSVLL</sequence>
<gene>
    <name evidence="2" type="ORF">Moror_10258</name>
</gene>
<keyword evidence="1" id="KW-0472">Membrane</keyword>